<gene>
    <name evidence="2" type="ORF">HMPREF2086_00184</name>
</gene>
<sequence length="677" mass="78448">MFISKITICNLFAYYGEVIVEFKKQEGKNIYCIYGNNGFGKTSFIRCAKLLFLGTGGESENIPDTIKRFAPKANDLKQFIRGNANWSGILNKNALQNAGGGGGVENKEFFVRFDGHIDDSKISIQRTYEITQSSIKESLFLEIDTEKFCDYEAQHRLNNILPENFVEFFFFDGEEIEKIGDNLRTKLREKIVDILQIKPLEIIIKQAQLLRDDLLKSQTENSKQKNEIEVKKSQQDTKEKEINAKNEAISNTQRLLDDKRERVKVLQRKRDKLIADSSAELNELTREKDDIEQNLHQQKQNLSESMKSIVFASNASLMQRLKDELEKVEHSTQKSDIEALSRLIPDMTLLSNQKIDTLHYEQSTKAELQEFFSTLLQEMPHNLEFRLAKEYSKIPLQLIGEIRESIVRTESSTALRDIEAIKKLKRELVAVKERISELTTDEYVRKEKEEIDEELAKCEEEIKNYQAELENFKRELTELKIELENLTKELNSLEQRIDIERIKNKLHLLDVLKESIEAYREKLVSALRIELHDMILDKYKRTITDDNIAELEIDENFEIKLKDKYGEPITVESQSAGQKQVLAICIFGALSELSKSQIPFILDTPLSRIDSKNRANIIKHYYSKADNQVIILPLDTEMGAKEYEFVKPNLAGIYKIENDDDRSHASIKEVQDIKEIL</sequence>
<dbReference type="SUPFAM" id="SSF52540">
    <property type="entry name" value="P-loop containing nucleoside triphosphate hydrolases"/>
    <property type="match status" value="1"/>
</dbReference>
<dbReference type="Proteomes" id="UP000018731">
    <property type="component" value="Unassembled WGS sequence"/>
</dbReference>
<keyword evidence="3" id="KW-1185">Reference proteome</keyword>
<protein>
    <submittedName>
        <fullName evidence="2">DNA sulfur modification protein DndD</fullName>
    </submittedName>
</protein>
<dbReference type="PATRIC" id="fig|1357400.3.peg.264"/>
<dbReference type="HOGENOM" id="CLU_024631_0_0_7"/>
<feature type="coiled-coil region" evidence="1">
    <location>
        <begin position="242"/>
        <end position="338"/>
    </location>
</feature>
<accession>V8CCV4</accession>
<reference evidence="2 3" key="1">
    <citation type="journal article" date="2014" name="Genome Announc.">
        <title>Draft genome sequences of six enterohepatic helicobacter species isolated from humans and one from rhesus macaques.</title>
        <authorList>
            <person name="Shen Z."/>
            <person name="Sheh A."/>
            <person name="Young S.K."/>
            <person name="Abouelliel A."/>
            <person name="Ward D.V."/>
            <person name="Earl A.M."/>
            <person name="Fox J.G."/>
        </authorList>
    </citation>
    <scope>NUCLEOTIDE SEQUENCE [LARGE SCALE GENOMIC DNA]</scope>
    <source>
        <strain evidence="2 3">MIT 99-5501</strain>
    </source>
</reference>
<name>V8CCV4_9HELI</name>
<dbReference type="RefSeq" id="WP_023926852.1">
    <property type="nucleotide sequence ID" value="NZ_KI669454.1"/>
</dbReference>
<keyword evidence="1" id="KW-0175">Coiled coil</keyword>
<organism evidence="2 3">
    <name type="scientific">Helicobacter macacae MIT 99-5501</name>
    <dbReference type="NCBI Taxonomy" id="1357400"/>
    <lineage>
        <taxon>Bacteria</taxon>
        <taxon>Pseudomonadati</taxon>
        <taxon>Campylobacterota</taxon>
        <taxon>Epsilonproteobacteria</taxon>
        <taxon>Campylobacterales</taxon>
        <taxon>Helicobacteraceae</taxon>
        <taxon>Helicobacter</taxon>
    </lineage>
</organism>
<dbReference type="InterPro" id="IPR027417">
    <property type="entry name" value="P-loop_NTPase"/>
</dbReference>
<dbReference type="EMBL" id="AZJI01000001">
    <property type="protein sequence ID" value="ETD24850.1"/>
    <property type="molecule type" value="Genomic_DNA"/>
</dbReference>
<dbReference type="PANTHER" id="PTHR32114">
    <property type="entry name" value="ABC TRANSPORTER ABCH.3"/>
    <property type="match status" value="1"/>
</dbReference>
<dbReference type="eggNOG" id="COG0419">
    <property type="taxonomic scope" value="Bacteria"/>
</dbReference>
<dbReference type="STRING" id="1357400.HMPREF2086_00184"/>
<dbReference type="OrthoDB" id="9795626at2"/>
<comment type="caution">
    <text evidence="2">The sequence shown here is derived from an EMBL/GenBank/DDBJ whole genome shotgun (WGS) entry which is preliminary data.</text>
</comment>
<feature type="coiled-coil region" evidence="1">
    <location>
        <begin position="421"/>
        <end position="522"/>
    </location>
</feature>
<evidence type="ECO:0000256" key="1">
    <source>
        <dbReference type="SAM" id="Coils"/>
    </source>
</evidence>
<dbReference type="Gene3D" id="3.40.50.300">
    <property type="entry name" value="P-loop containing nucleotide triphosphate hydrolases"/>
    <property type="match status" value="2"/>
</dbReference>
<dbReference type="PANTHER" id="PTHR32114:SF2">
    <property type="entry name" value="ABC TRANSPORTER ABCH.3"/>
    <property type="match status" value="1"/>
</dbReference>
<dbReference type="AlphaFoldDB" id="V8CCV4"/>
<evidence type="ECO:0000313" key="3">
    <source>
        <dbReference type="Proteomes" id="UP000018731"/>
    </source>
</evidence>
<proteinExistence type="predicted"/>
<evidence type="ECO:0000313" key="2">
    <source>
        <dbReference type="EMBL" id="ETD24850.1"/>
    </source>
</evidence>